<gene>
    <name evidence="2" type="ordered locus">MAV_1478</name>
</gene>
<feature type="transmembrane region" description="Helical" evidence="1">
    <location>
        <begin position="49"/>
        <end position="70"/>
    </location>
</feature>
<feature type="transmembrane region" description="Helical" evidence="1">
    <location>
        <begin position="116"/>
        <end position="135"/>
    </location>
</feature>
<dbReference type="RefSeq" id="WP_011724171.1">
    <property type="nucleotide sequence ID" value="NC_008595.1"/>
</dbReference>
<keyword evidence="1" id="KW-0472">Membrane</keyword>
<keyword evidence="1" id="KW-0812">Transmembrane</keyword>
<sequence length="156" mass="16790">MRRRTDTGVDEVINIKRAVLILPLYVAALTAVDMVFHSTRVNPSKSVPVWIVVGFIASAIAVVAVGIWYFTQRASGKISQKREHAYIALLVGVMASLFAGDVLGSIASLLLGGRSVWAMAPSYALSYVVLLWAIAWTSKALDSRAGNADDRSGTPR</sequence>
<evidence type="ECO:0000256" key="1">
    <source>
        <dbReference type="SAM" id="Phobius"/>
    </source>
</evidence>
<reference evidence="2 3" key="1">
    <citation type="submission" date="2006-10" db="EMBL/GenBank/DDBJ databases">
        <authorList>
            <person name="Fleischmann R.D."/>
            <person name="Dodson R.J."/>
            <person name="Haft D.H."/>
            <person name="Merkel J.S."/>
            <person name="Nelson W.C."/>
            <person name="Fraser C.M."/>
        </authorList>
    </citation>
    <scope>NUCLEOTIDE SEQUENCE [LARGE SCALE GENOMIC DNA]</scope>
    <source>
        <strain evidence="2 3">104</strain>
    </source>
</reference>
<dbReference type="HOGENOM" id="CLU_1804063_0_0_11"/>
<proteinExistence type="predicted"/>
<evidence type="ECO:0000313" key="3">
    <source>
        <dbReference type="Proteomes" id="UP000001574"/>
    </source>
</evidence>
<keyword evidence="1" id="KW-1133">Transmembrane helix</keyword>
<feature type="transmembrane region" description="Helical" evidence="1">
    <location>
        <begin position="20"/>
        <end position="37"/>
    </location>
</feature>
<accession>A0A0H2ZU56</accession>
<protein>
    <recommendedName>
        <fullName evidence="4">Transmembrane protein</fullName>
    </recommendedName>
</protein>
<dbReference type="KEGG" id="mav:MAV_1478"/>
<evidence type="ECO:0008006" key="4">
    <source>
        <dbReference type="Google" id="ProtNLM"/>
    </source>
</evidence>
<dbReference type="EMBL" id="CP000479">
    <property type="protein sequence ID" value="ABK65343.1"/>
    <property type="molecule type" value="Genomic_DNA"/>
</dbReference>
<evidence type="ECO:0000313" key="2">
    <source>
        <dbReference type="EMBL" id="ABK65343.1"/>
    </source>
</evidence>
<feature type="transmembrane region" description="Helical" evidence="1">
    <location>
        <begin position="86"/>
        <end position="110"/>
    </location>
</feature>
<dbReference type="AlphaFoldDB" id="A0A0H2ZU56"/>
<dbReference type="Proteomes" id="UP000001574">
    <property type="component" value="Chromosome"/>
</dbReference>
<organism evidence="2 3">
    <name type="scientific">Mycobacterium avium (strain 104)</name>
    <dbReference type="NCBI Taxonomy" id="243243"/>
    <lineage>
        <taxon>Bacteria</taxon>
        <taxon>Bacillati</taxon>
        <taxon>Actinomycetota</taxon>
        <taxon>Actinomycetes</taxon>
        <taxon>Mycobacteriales</taxon>
        <taxon>Mycobacteriaceae</taxon>
        <taxon>Mycobacterium</taxon>
        <taxon>Mycobacterium avium complex (MAC)</taxon>
    </lineage>
</organism>
<name>A0A0H2ZU56_MYCA1</name>